<evidence type="ECO:0000256" key="6">
    <source>
        <dbReference type="ARBA" id="ARBA00022989"/>
    </source>
</evidence>
<keyword evidence="5" id="KW-0029">Amino-acid transport</keyword>
<sequence>MRPGNLPSSSGFRPWHSPVPYLFGGVAAMMVLIAIALIVLACTQRKTPEEDRPPSDQKEKPTIGPLEMEATVVVIMAGDDNPTYYARPLSPILAARDR</sequence>
<dbReference type="InterPro" id="IPR040359">
    <property type="entry name" value="GDU"/>
</dbReference>
<comment type="similarity">
    <text evidence="2">Belongs to the GLUTAMINE DUMPER 1 (TC 9.B.60) family.</text>
</comment>
<dbReference type="GO" id="GO:0080143">
    <property type="term" value="P:regulation of amino acid export"/>
    <property type="evidence" value="ECO:0007669"/>
    <property type="project" value="InterPro"/>
</dbReference>
<dbReference type="PANTHER" id="PTHR33228:SF49">
    <property type="entry name" value="PROTEIN GLUTAMINE DUMPER 5"/>
    <property type="match status" value="1"/>
</dbReference>
<evidence type="ECO:0000256" key="1">
    <source>
        <dbReference type="ARBA" id="ARBA00004167"/>
    </source>
</evidence>
<dbReference type="PANTHER" id="PTHR33228">
    <property type="entry name" value="PROTEIN GLUTAMINE DUMPER 4-RELATED"/>
    <property type="match status" value="1"/>
</dbReference>
<dbReference type="Proteomes" id="UP000636800">
    <property type="component" value="Chromosome 2"/>
</dbReference>
<dbReference type="AlphaFoldDB" id="A0A835VAV4"/>
<evidence type="ECO:0000256" key="7">
    <source>
        <dbReference type="ARBA" id="ARBA00023136"/>
    </source>
</evidence>
<dbReference type="GO" id="GO:0016020">
    <property type="term" value="C:membrane"/>
    <property type="evidence" value="ECO:0007669"/>
    <property type="project" value="UniProtKB-SubCell"/>
</dbReference>
<dbReference type="GO" id="GO:0006865">
    <property type="term" value="P:amino acid transport"/>
    <property type="evidence" value="ECO:0007669"/>
    <property type="project" value="UniProtKB-KW"/>
</dbReference>
<protein>
    <submittedName>
        <fullName evidence="9">Uncharacterized protein</fullName>
    </submittedName>
</protein>
<keyword evidence="7 8" id="KW-0472">Membrane</keyword>
<dbReference type="EMBL" id="JADCNL010000002">
    <property type="protein sequence ID" value="KAG0491902.1"/>
    <property type="molecule type" value="Genomic_DNA"/>
</dbReference>
<organism evidence="9 10">
    <name type="scientific">Vanilla planifolia</name>
    <name type="common">Vanilla</name>
    <dbReference type="NCBI Taxonomy" id="51239"/>
    <lineage>
        <taxon>Eukaryota</taxon>
        <taxon>Viridiplantae</taxon>
        <taxon>Streptophyta</taxon>
        <taxon>Embryophyta</taxon>
        <taxon>Tracheophyta</taxon>
        <taxon>Spermatophyta</taxon>
        <taxon>Magnoliopsida</taxon>
        <taxon>Liliopsida</taxon>
        <taxon>Asparagales</taxon>
        <taxon>Orchidaceae</taxon>
        <taxon>Vanilloideae</taxon>
        <taxon>Vanilleae</taxon>
        <taxon>Vanilla</taxon>
    </lineage>
</organism>
<evidence type="ECO:0000256" key="4">
    <source>
        <dbReference type="ARBA" id="ARBA00022692"/>
    </source>
</evidence>
<accession>A0A835VAV4</accession>
<comment type="caution">
    <text evidence="9">The sequence shown here is derived from an EMBL/GenBank/DDBJ whole genome shotgun (WGS) entry which is preliminary data.</text>
</comment>
<keyword evidence="10" id="KW-1185">Reference proteome</keyword>
<keyword evidence="3" id="KW-0813">Transport</keyword>
<comment type="subcellular location">
    <subcellularLocation>
        <location evidence="1">Membrane</location>
        <topology evidence="1">Single-pass membrane protein</topology>
    </subcellularLocation>
</comment>
<keyword evidence="6 8" id="KW-1133">Transmembrane helix</keyword>
<gene>
    <name evidence="9" type="ORF">HPP92_005300</name>
</gene>
<reference evidence="9 10" key="1">
    <citation type="journal article" date="2020" name="Nat. Food">
        <title>A phased Vanilla planifolia genome enables genetic improvement of flavour and production.</title>
        <authorList>
            <person name="Hasing T."/>
            <person name="Tang H."/>
            <person name="Brym M."/>
            <person name="Khazi F."/>
            <person name="Huang T."/>
            <person name="Chambers A.H."/>
        </authorList>
    </citation>
    <scope>NUCLEOTIDE SEQUENCE [LARGE SCALE GENOMIC DNA]</scope>
    <source>
        <tissue evidence="9">Leaf</tissue>
    </source>
</reference>
<feature type="transmembrane region" description="Helical" evidence="8">
    <location>
        <begin position="20"/>
        <end position="42"/>
    </location>
</feature>
<evidence type="ECO:0000256" key="8">
    <source>
        <dbReference type="SAM" id="Phobius"/>
    </source>
</evidence>
<keyword evidence="4 8" id="KW-0812">Transmembrane</keyword>
<dbReference type="OrthoDB" id="439808at2759"/>
<evidence type="ECO:0000256" key="3">
    <source>
        <dbReference type="ARBA" id="ARBA00022448"/>
    </source>
</evidence>
<evidence type="ECO:0000313" key="9">
    <source>
        <dbReference type="EMBL" id="KAG0491902.1"/>
    </source>
</evidence>
<name>A0A835VAV4_VANPL</name>
<proteinExistence type="inferred from homology"/>
<evidence type="ECO:0000256" key="5">
    <source>
        <dbReference type="ARBA" id="ARBA00022970"/>
    </source>
</evidence>
<evidence type="ECO:0000256" key="2">
    <source>
        <dbReference type="ARBA" id="ARBA00009977"/>
    </source>
</evidence>
<evidence type="ECO:0000313" key="10">
    <source>
        <dbReference type="Proteomes" id="UP000636800"/>
    </source>
</evidence>